<name>A0A8B8HRA9_VANTA</name>
<dbReference type="OMA" id="DECFKET"/>
<dbReference type="InterPro" id="IPR027831">
    <property type="entry name" value="DUF4485"/>
</dbReference>
<protein>
    <submittedName>
        <fullName evidence="4">Uncharacterized protein LOC113394077</fullName>
    </submittedName>
</protein>
<keyword evidence="3" id="KW-1185">Reference proteome</keyword>
<evidence type="ECO:0000259" key="2">
    <source>
        <dbReference type="Pfam" id="PF14846"/>
    </source>
</evidence>
<evidence type="ECO:0000313" key="3">
    <source>
        <dbReference type="Proteomes" id="UP001652626"/>
    </source>
</evidence>
<evidence type="ECO:0000313" key="4">
    <source>
        <dbReference type="RefSeq" id="XP_026487062.2"/>
    </source>
</evidence>
<dbReference type="RefSeq" id="XP_026487062.2">
    <property type="nucleotide sequence ID" value="XM_026631277.2"/>
</dbReference>
<proteinExistence type="predicted"/>
<dbReference type="Proteomes" id="UP001652626">
    <property type="component" value="Chromosome 2"/>
</dbReference>
<dbReference type="Pfam" id="PF14846">
    <property type="entry name" value="DUF4485"/>
    <property type="match status" value="1"/>
</dbReference>
<accession>A0A8B8HRA9</accession>
<dbReference type="OrthoDB" id="78101at2759"/>
<keyword evidence="1" id="KW-0175">Coiled coil</keyword>
<feature type="coiled-coil region" evidence="1">
    <location>
        <begin position="306"/>
        <end position="344"/>
    </location>
</feature>
<feature type="domain" description="DUF4485" evidence="2">
    <location>
        <begin position="9"/>
        <end position="86"/>
    </location>
</feature>
<sequence>MDENHGQNLDSEYKRYMEIIRPYLGQLLDQDVIEICNAWIQRLSNCKENEKSLRNKYIFAMCYQLAKGILEEPFLKYPSADELSLLTDDANSDETLSELEYQIIDLDNGHTQVLYDNENISLSTIEYSSGNSEYKTDDNKNQELTDRHKSFNSMTYNIPENMYNQNIICYNCSNNVPDFNNNKITEKSYNIRTKNLIIKLREIKRQNVMLQNELTTLKEDLRTRNQVDNLSNDILKVNNATSTYAISQDSTTTLKCKLEEMVVSRNNLLEKIRNLQDILDNFNYIKQHEIEELEAKHKLQMIDTKASVQEEMKACFENKLEDLKRQYERTIKEIETRKNNEAEKIIMNKDEIIANKDKTIICQGVEIDQLKNCIKDLKKDQCYLSSKYSSVPYDSNTENFKEKVEDFEKRINKIQKSKAKLSRACEVKLTNLQRDKHLMECSLHLELVRQRAQVIQEISNDHQTELTETLNKLESNYKEIIANVQSTAVQRRMQDQMALESIIQAVCGVRNEGMYTNSAQATCPSQLTNKATRNQTRDCNRNCDIEMPTVYQGNKVGSIIVGGKSFGEESVVNDYCLDSEKLGELFEKLYIPQRDTGGDTAKK</sequence>
<reference evidence="4" key="2">
    <citation type="submission" date="2025-08" db="UniProtKB">
        <authorList>
            <consortium name="RefSeq"/>
        </authorList>
    </citation>
    <scope>IDENTIFICATION</scope>
    <source>
        <tissue evidence="4">Whole body</tissue>
    </source>
</reference>
<evidence type="ECO:0000256" key="1">
    <source>
        <dbReference type="SAM" id="Coils"/>
    </source>
</evidence>
<feature type="coiled-coil region" evidence="1">
    <location>
        <begin position="193"/>
        <end position="220"/>
    </location>
</feature>
<dbReference type="GeneID" id="113394077"/>
<reference evidence="3" key="1">
    <citation type="submission" date="2025-05" db="UniProtKB">
        <authorList>
            <consortium name="RefSeq"/>
        </authorList>
    </citation>
    <scope>NUCLEOTIDE SEQUENCE [LARGE SCALE GENOMIC DNA]</scope>
</reference>
<gene>
    <name evidence="4" type="primary">LOC113394077</name>
</gene>
<feature type="coiled-coil region" evidence="1">
    <location>
        <begin position="397"/>
        <end position="424"/>
    </location>
</feature>
<dbReference type="AlphaFoldDB" id="A0A8B8HRA9"/>
<organism evidence="3 4">
    <name type="scientific">Vanessa tameamea</name>
    <name type="common">Kamehameha butterfly</name>
    <dbReference type="NCBI Taxonomy" id="334116"/>
    <lineage>
        <taxon>Eukaryota</taxon>
        <taxon>Metazoa</taxon>
        <taxon>Ecdysozoa</taxon>
        <taxon>Arthropoda</taxon>
        <taxon>Hexapoda</taxon>
        <taxon>Insecta</taxon>
        <taxon>Pterygota</taxon>
        <taxon>Neoptera</taxon>
        <taxon>Endopterygota</taxon>
        <taxon>Lepidoptera</taxon>
        <taxon>Glossata</taxon>
        <taxon>Ditrysia</taxon>
        <taxon>Papilionoidea</taxon>
        <taxon>Nymphalidae</taxon>
        <taxon>Nymphalinae</taxon>
        <taxon>Vanessa</taxon>
    </lineage>
</organism>